<dbReference type="Gene3D" id="3.40.430.10">
    <property type="entry name" value="Dihydrofolate Reductase, subunit A"/>
    <property type="match status" value="1"/>
</dbReference>
<dbReference type="InterPro" id="IPR050765">
    <property type="entry name" value="Riboflavin_Biosynth_HTPR"/>
</dbReference>
<dbReference type="InterPro" id="IPR002734">
    <property type="entry name" value="RibDG_C"/>
</dbReference>
<organism evidence="5 6">
    <name type="scientific">SAR86 cluster bacterium</name>
    <dbReference type="NCBI Taxonomy" id="2030880"/>
    <lineage>
        <taxon>Bacteria</taxon>
        <taxon>Pseudomonadati</taxon>
        <taxon>Pseudomonadota</taxon>
        <taxon>Gammaproteobacteria</taxon>
        <taxon>SAR86 cluster</taxon>
    </lineage>
</organism>
<dbReference type="Proteomes" id="UP000228987">
    <property type="component" value="Unassembled WGS sequence"/>
</dbReference>
<comment type="caution">
    <text evidence="5">The sequence shown here is derived from an EMBL/GenBank/DDBJ whole genome shotgun (WGS) entry which is preliminary data.</text>
</comment>
<evidence type="ECO:0000313" key="5">
    <source>
        <dbReference type="EMBL" id="PCJ43711.1"/>
    </source>
</evidence>
<dbReference type="PANTHER" id="PTHR38011">
    <property type="entry name" value="DIHYDROFOLATE REDUCTASE FAMILY PROTEIN (AFU_ORTHOLOGUE AFUA_8G06820)"/>
    <property type="match status" value="1"/>
</dbReference>
<dbReference type="AlphaFoldDB" id="A0A2A5CJM6"/>
<keyword evidence="5" id="KW-0378">Hydrolase</keyword>
<dbReference type="GO" id="GO:0050661">
    <property type="term" value="F:NADP binding"/>
    <property type="evidence" value="ECO:0007669"/>
    <property type="project" value="InterPro"/>
</dbReference>
<dbReference type="UniPathway" id="UPA00275"/>
<evidence type="ECO:0000256" key="3">
    <source>
        <dbReference type="ARBA" id="ARBA00023002"/>
    </source>
</evidence>
<keyword evidence="2" id="KW-0521">NADP</keyword>
<dbReference type="GO" id="GO:0016787">
    <property type="term" value="F:hydrolase activity"/>
    <property type="evidence" value="ECO:0007669"/>
    <property type="project" value="UniProtKB-KW"/>
</dbReference>
<dbReference type="NCBIfam" id="TIGR00227">
    <property type="entry name" value="ribD_Cterm"/>
    <property type="match status" value="1"/>
</dbReference>
<evidence type="ECO:0000259" key="4">
    <source>
        <dbReference type="Pfam" id="PF01872"/>
    </source>
</evidence>
<dbReference type="GO" id="GO:0008703">
    <property type="term" value="F:5-amino-6-(5-phosphoribosylamino)uracil reductase activity"/>
    <property type="evidence" value="ECO:0007669"/>
    <property type="project" value="InterPro"/>
</dbReference>
<proteinExistence type="predicted"/>
<reference evidence="6" key="1">
    <citation type="submission" date="2017-08" db="EMBL/GenBank/DDBJ databases">
        <title>A dynamic microbial community with high functional redundancy inhabits the cold, oxic subseafloor aquifer.</title>
        <authorList>
            <person name="Tully B.J."/>
            <person name="Wheat C.G."/>
            <person name="Glazer B.T."/>
            <person name="Huber J.A."/>
        </authorList>
    </citation>
    <scope>NUCLEOTIDE SEQUENCE [LARGE SCALE GENOMIC DNA]</scope>
</reference>
<dbReference type="PANTHER" id="PTHR38011:SF7">
    <property type="entry name" value="2,5-DIAMINO-6-RIBOSYLAMINO-4(3H)-PYRIMIDINONE 5'-PHOSPHATE REDUCTASE"/>
    <property type="match status" value="1"/>
</dbReference>
<accession>A0A2A5CJM6</accession>
<evidence type="ECO:0000256" key="2">
    <source>
        <dbReference type="ARBA" id="ARBA00022857"/>
    </source>
</evidence>
<dbReference type="InterPro" id="IPR024072">
    <property type="entry name" value="DHFR-like_dom_sf"/>
</dbReference>
<evidence type="ECO:0000256" key="1">
    <source>
        <dbReference type="ARBA" id="ARBA00005104"/>
    </source>
</evidence>
<keyword evidence="3" id="KW-0560">Oxidoreductase</keyword>
<dbReference type="InterPro" id="IPR011549">
    <property type="entry name" value="RibD_C"/>
</dbReference>
<name>A0A2A5CJM6_9GAMM</name>
<dbReference type="SUPFAM" id="SSF53597">
    <property type="entry name" value="Dihydrofolate reductase-like"/>
    <property type="match status" value="1"/>
</dbReference>
<gene>
    <name evidence="5" type="ORF">COA71_02235</name>
</gene>
<dbReference type="GO" id="GO:0009231">
    <property type="term" value="P:riboflavin biosynthetic process"/>
    <property type="evidence" value="ECO:0007669"/>
    <property type="project" value="UniProtKB-UniPathway"/>
</dbReference>
<protein>
    <submittedName>
        <fullName evidence="5">GTP cyclohydrolase</fullName>
    </submittedName>
</protein>
<feature type="domain" description="Bacterial bifunctional deaminase-reductase C-terminal" evidence="4">
    <location>
        <begin position="24"/>
        <end position="227"/>
    </location>
</feature>
<evidence type="ECO:0000313" key="6">
    <source>
        <dbReference type="Proteomes" id="UP000228987"/>
    </source>
</evidence>
<dbReference type="EMBL" id="NVWI01000001">
    <property type="protein sequence ID" value="PCJ43711.1"/>
    <property type="molecule type" value="Genomic_DNA"/>
</dbReference>
<sequence length="244" mass="26956">MSLNQQIESWLASRKKSFQLTNRPFITLAFAQAWDGSITTSKGESVALSCSASNQLTHQLRSLHEGILVGIETVLSDDPQLTVREWAGNNPQPIVLDSRLRMPPESNLHHHPDKKCWVLTVENAEASATPEDLAHEIIQVSRHKHDFVPLLPAMSLLREKGIESLMVEGGAKVITEFLKLGLADAVVMTMAPKFLGGYKAVGDLGITDIALVPHISPISYDKLGEDLIVWGDLKYRGKYSEPEK</sequence>
<comment type="pathway">
    <text evidence="1">Cofactor biosynthesis; riboflavin biosynthesis.</text>
</comment>
<dbReference type="Pfam" id="PF01872">
    <property type="entry name" value="RibD_C"/>
    <property type="match status" value="1"/>
</dbReference>